<evidence type="ECO:0000313" key="2">
    <source>
        <dbReference type="EMBL" id="PAV63708.1"/>
    </source>
</evidence>
<dbReference type="Proteomes" id="UP000218231">
    <property type="component" value="Unassembled WGS sequence"/>
</dbReference>
<name>A0A2A2JPR2_9BILA</name>
<keyword evidence="1" id="KW-0175">Coiled coil</keyword>
<protein>
    <submittedName>
        <fullName evidence="2">Uncharacterized protein</fullName>
    </submittedName>
</protein>
<dbReference type="AlphaFoldDB" id="A0A2A2JPR2"/>
<proteinExistence type="predicted"/>
<dbReference type="EMBL" id="LIAE01010297">
    <property type="protein sequence ID" value="PAV63708.1"/>
    <property type="molecule type" value="Genomic_DNA"/>
</dbReference>
<sequence>MFASIINHSPDYRMTYTIENTRKYKYVEEWEHEKTKEWLESTAKQLEQEGNQCEQDYQTYQKAQFGRLEAQIASYLFTIDVCSSIPIISLVNSYSFQEERAKRARKINNLLRIFNPSERKRAREIRAKMEEDGAGIDEPINVQVVTLLFREEKYLCKEGNETAAIQGVIKCRKIYNRIPDFYF</sequence>
<feature type="coiled-coil region" evidence="1">
    <location>
        <begin position="36"/>
        <end position="63"/>
    </location>
</feature>
<organism evidence="2 3">
    <name type="scientific">Diploscapter pachys</name>
    <dbReference type="NCBI Taxonomy" id="2018661"/>
    <lineage>
        <taxon>Eukaryota</taxon>
        <taxon>Metazoa</taxon>
        <taxon>Ecdysozoa</taxon>
        <taxon>Nematoda</taxon>
        <taxon>Chromadorea</taxon>
        <taxon>Rhabditida</taxon>
        <taxon>Rhabditina</taxon>
        <taxon>Rhabditomorpha</taxon>
        <taxon>Rhabditoidea</taxon>
        <taxon>Rhabditidae</taxon>
        <taxon>Diploscapter</taxon>
    </lineage>
</organism>
<keyword evidence="3" id="KW-1185">Reference proteome</keyword>
<accession>A0A2A2JPR2</accession>
<reference evidence="2 3" key="1">
    <citation type="journal article" date="2017" name="Curr. Biol.">
        <title>Genome architecture and evolution of a unichromosomal asexual nematode.</title>
        <authorList>
            <person name="Fradin H."/>
            <person name="Zegar C."/>
            <person name="Gutwein M."/>
            <person name="Lucas J."/>
            <person name="Kovtun M."/>
            <person name="Corcoran D."/>
            <person name="Baugh L.R."/>
            <person name="Kiontke K."/>
            <person name="Gunsalus K."/>
            <person name="Fitch D.H."/>
            <person name="Piano F."/>
        </authorList>
    </citation>
    <scope>NUCLEOTIDE SEQUENCE [LARGE SCALE GENOMIC DNA]</scope>
    <source>
        <strain evidence="2">PF1309</strain>
    </source>
</reference>
<evidence type="ECO:0000313" key="3">
    <source>
        <dbReference type="Proteomes" id="UP000218231"/>
    </source>
</evidence>
<comment type="caution">
    <text evidence="2">The sequence shown here is derived from an EMBL/GenBank/DDBJ whole genome shotgun (WGS) entry which is preliminary data.</text>
</comment>
<gene>
    <name evidence="2" type="ORF">WR25_11484</name>
</gene>
<evidence type="ECO:0000256" key="1">
    <source>
        <dbReference type="SAM" id="Coils"/>
    </source>
</evidence>